<keyword evidence="3" id="KW-1185">Reference proteome</keyword>
<feature type="region of interest" description="Disordered" evidence="1">
    <location>
        <begin position="1"/>
        <end position="21"/>
    </location>
</feature>
<evidence type="ECO:0000313" key="2">
    <source>
        <dbReference type="EMBL" id="TNN55714.1"/>
    </source>
</evidence>
<organism evidence="2 3">
    <name type="scientific">Liparis tanakae</name>
    <name type="common">Tanaka's snailfish</name>
    <dbReference type="NCBI Taxonomy" id="230148"/>
    <lineage>
        <taxon>Eukaryota</taxon>
        <taxon>Metazoa</taxon>
        <taxon>Chordata</taxon>
        <taxon>Craniata</taxon>
        <taxon>Vertebrata</taxon>
        <taxon>Euteleostomi</taxon>
        <taxon>Actinopterygii</taxon>
        <taxon>Neopterygii</taxon>
        <taxon>Teleostei</taxon>
        <taxon>Neoteleostei</taxon>
        <taxon>Acanthomorphata</taxon>
        <taxon>Eupercaria</taxon>
        <taxon>Perciformes</taxon>
        <taxon>Cottioidei</taxon>
        <taxon>Cottales</taxon>
        <taxon>Liparidae</taxon>
        <taxon>Liparis</taxon>
    </lineage>
</organism>
<accession>A0A4Z2GSX9</accession>
<dbReference type="EMBL" id="SRLO01000448">
    <property type="protein sequence ID" value="TNN55714.1"/>
    <property type="molecule type" value="Genomic_DNA"/>
</dbReference>
<evidence type="ECO:0000313" key="3">
    <source>
        <dbReference type="Proteomes" id="UP000314294"/>
    </source>
</evidence>
<proteinExistence type="predicted"/>
<feature type="compositionally biased region" description="Polar residues" evidence="1">
    <location>
        <begin position="69"/>
        <end position="92"/>
    </location>
</feature>
<evidence type="ECO:0000256" key="1">
    <source>
        <dbReference type="SAM" id="MobiDB-lite"/>
    </source>
</evidence>
<sequence length="92" mass="9892">MRGHDKKGVKCPPLPGGLRSRGQHELKAFGNCFWSESVLSDSRELSDSATEPLPSNAYVCSESYGGADGSTSASLRRSQMNSRNTTLSGRDL</sequence>
<reference evidence="2 3" key="1">
    <citation type="submission" date="2019-03" db="EMBL/GenBank/DDBJ databases">
        <title>First draft genome of Liparis tanakae, snailfish: a comprehensive survey of snailfish specific genes.</title>
        <authorList>
            <person name="Kim W."/>
            <person name="Song I."/>
            <person name="Jeong J.-H."/>
            <person name="Kim D."/>
            <person name="Kim S."/>
            <person name="Ryu S."/>
            <person name="Song J.Y."/>
            <person name="Lee S.K."/>
        </authorList>
    </citation>
    <scope>NUCLEOTIDE SEQUENCE [LARGE SCALE GENOMIC DNA]</scope>
    <source>
        <tissue evidence="2">Muscle</tissue>
    </source>
</reference>
<protein>
    <submittedName>
        <fullName evidence="2">Uncharacterized protein</fullName>
    </submittedName>
</protein>
<name>A0A4Z2GSX9_9TELE</name>
<comment type="caution">
    <text evidence="2">The sequence shown here is derived from an EMBL/GenBank/DDBJ whole genome shotgun (WGS) entry which is preliminary data.</text>
</comment>
<gene>
    <name evidence="2" type="ORF">EYF80_034079</name>
</gene>
<dbReference type="AlphaFoldDB" id="A0A4Z2GSX9"/>
<dbReference type="Proteomes" id="UP000314294">
    <property type="component" value="Unassembled WGS sequence"/>
</dbReference>
<feature type="region of interest" description="Disordered" evidence="1">
    <location>
        <begin position="64"/>
        <end position="92"/>
    </location>
</feature>